<dbReference type="EC" id="2.3.1.31" evidence="4"/>
<keyword evidence="1 4" id="KW-0028">Amino-acid biosynthesis</keyword>
<evidence type="ECO:0000313" key="6">
    <source>
        <dbReference type="EMBL" id="ANZ67300.1"/>
    </source>
</evidence>
<name>A0A1B2IZ72_9LACO</name>
<gene>
    <name evidence="4" type="primary">metAA</name>
    <name evidence="6" type="ORF">AYR63_09195</name>
</gene>
<dbReference type="RefSeq" id="WP_065937610.1">
    <property type="nucleotide sequence ID" value="NZ_CP014924.1"/>
</dbReference>
<feature type="active site" evidence="4">
    <location>
        <position position="222"/>
    </location>
</feature>
<feature type="site" description="Important for acyl-CoA specificity" evidence="4">
    <location>
        <position position="101"/>
    </location>
</feature>
<feature type="active site" description="Proton acceptor" evidence="4">
    <location>
        <position position="220"/>
    </location>
</feature>
<feature type="binding site" evidence="4">
    <location>
        <position position="234"/>
    </location>
    <ligand>
        <name>substrate</name>
    </ligand>
</feature>
<dbReference type="InterPro" id="IPR033752">
    <property type="entry name" value="MetA_family"/>
</dbReference>
<dbReference type="InterPro" id="IPR029062">
    <property type="entry name" value="Class_I_gatase-like"/>
</dbReference>
<dbReference type="GO" id="GO:0004414">
    <property type="term" value="F:homoserine O-acetyltransferase activity"/>
    <property type="evidence" value="ECO:0007669"/>
    <property type="project" value="UniProtKB-EC"/>
</dbReference>
<comment type="function">
    <text evidence="4">Transfers an acetyl group from acetyl-CoA to L-homoserine, forming acetyl-L-homoserine.</text>
</comment>
<reference evidence="6 7" key="1">
    <citation type="submission" date="2016-03" db="EMBL/GenBank/DDBJ databases">
        <title>Pediococcus and Lactobacillus from brewery environment - whole genome sequencing and assembly.</title>
        <authorList>
            <person name="Behr J."/>
            <person name="Geissler A.J."/>
            <person name="Vogel R.F."/>
        </authorList>
    </citation>
    <scope>NUCLEOTIDE SEQUENCE [LARGE SCALE GENOMIC DNA]</scope>
    <source>
        <strain evidence="6 7">TMW 1.1995</strain>
    </source>
</reference>
<dbReference type="OrthoDB" id="9772423at2"/>
<dbReference type="UniPathway" id="UPA00051">
    <property type="reaction ID" value="UER00074"/>
</dbReference>
<feature type="site" description="Important for substrate specificity" evidence="4">
    <location>
        <position position="180"/>
    </location>
</feature>
<dbReference type="GO" id="GO:0009086">
    <property type="term" value="P:methionine biosynthetic process"/>
    <property type="evidence" value="ECO:0007669"/>
    <property type="project" value="UniProtKB-UniRule"/>
</dbReference>
<evidence type="ECO:0000256" key="1">
    <source>
        <dbReference type="ARBA" id="ARBA00022605"/>
    </source>
</evidence>
<comment type="caution">
    <text evidence="4">Lacks conserved residue(s) required for the propagation of feature annotation.</text>
</comment>
<comment type="similarity">
    <text evidence="4">Belongs to the MetA family.</text>
</comment>
<keyword evidence="2 4" id="KW-0808">Transferase</keyword>
<dbReference type="AlphaFoldDB" id="A0A1B2IZ72"/>
<evidence type="ECO:0000256" key="5">
    <source>
        <dbReference type="PIRSR" id="PIRSR000450-1"/>
    </source>
</evidence>
<dbReference type="Gene3D" id="3.40.50.880">
    <property type="match status" value="1"/>
</dbReference>
<dbReference type="Pfam" id="PF04204">
    <property type="entry name" value="HTS"/>
    <property type="match status" value="1"/>
</dbReference>
<keyword evidence="4" id="KW-0963">Cytoplasm</keyword>
<evidence type="ECO:0000256" key="4">
    <source>
        <dbReference type="HAMAP-Rule" id="MF_00295"/>
    </source>
</evidence>
<evidence type="ECO:0000256" key="2">
    <source>
        <dbReference type="ARBA" id="ARBA00022679"/>
    </source>
</evidence>
<organism evidence="6 7">
    <name type="scientific">Secundilactobacillus paracollinoides</name>
    <dbReference type="NCBI Taxonomy" id="240427"/>
    <lineage>
        <taxon>Bacteria</taxon>
        <taxon>Bacillati</taxon>
        <taxon>Bacillota</taxon>
        <taxon>Bacilli</taxon>
        <taxon>Lactobacillales</taxon>
        <taxon>Lactobacillaceae</taxon>
        <taxon>Secundilactobacillus</taxon>
    </lineage>
</organism>
<accession>A0A1B2IZ72</accession>
<feature type="active site" description="Acyl-thioester intermediate" evidence="4 5">
    <location>
        <position position="132"/>
    </location>
</feature>
<dbReference type="GO" id="GO:0005737">
    <property type="term" value="C:cytoplasm"/>
    <property type="evidence" value="ECO:0007669"/>
    <property type="project" value="UniProtKB-SubCell"/>
</dbReference>
<dbReference type="HAMAP" id="MF_00295">
    <property type="entry name" value="MetA_acyltransf"/>
    <property type="match status" value="1"/>
</dbReference>
<sequence length="281" mass="31867">MTVILTNGFLKQQQATPLSDTGRLVKILVVNLMPNKLETERQFAELFSQLTVDVQVTFARMASHHSKHISEADFNHADYVALEDLQNSYFDGLVVTGAPVEELDFETVDYWSEFKALLDWRETHVRESIFECWAAQAGLYADFGIQKHVLPSKLFGVYRCQINAETKLTAGFDALSMPQSRHSTLTKIDDPEVDVLASDPEAGPVVMHAVKTRSTYISGHPEYETNTLFNEFHRDMEKGLPIRLPKRYFSAAVPTNTWRGDSVQLYNNWVASLSNVRVTTF</sequence>
<dbReference type="PANTHER" id="PTHR20919">
    <property type="entry name" value="HOMOSERINE O-SUCCINYLTRANSFERASE"/>
    <property type="match status" value="1"/>
</dbReference>
<proteinExistence type="inferred from homology"/>
<dbReference type="GO" id="GO:0008899">
    <property type="term" value="F:homoserine O-succinyltransferase activity"/>
    <property type="evidence" value="ECO:0007669"/>
    <property type="project" value="UniProtKB-UniRule"/>
</dbReference>
<evidence type="ECO:0000313" key="7">
    <source>
        <dbReference type="Proteomes" id="UP000093267"/>
    </source>
</evidence>
<keyword evidence="7" id="KW-1185">Reference proteome</keyword>
<comment type="catalytic activity">
    <reaction evidence="4">
        <text>L-homoserine + acetyl-CoA = O-acetyl-L-homoserine + CoA</text>
        <dbReference type="Rhea" id="RHEA:13701"/>
        <dbReference type="ChEBI" id="CHEBI:57287"/>
        <dbReference type="ChEBI" id="CHEBI:57288"/>
        <dbReference type="ChEBI" id="CHEBI:57476"/>
        <dbReference type="ChEBI" id="CHEBI:57716"/>
        <dbReference type="EC" id="2.3.1.31"/>
    </reaction>
</comment>
<comment type="subcellular location">
    <subcellularLocation>
        <location evidence="4">Cytoplasm</location>
    </subcellularLocation>
</comment>
<protein>
    <recommendedName>
        <fullName evidence="4">Homoserine O-acetyltransferase</fullName>
        <shortName evidence="4">HAT</shortName>
        <ecNumber evidence="4">2.3.1.31</ecNumber>
    </recommendedName>
    <alternativeName>
        <fullName evidence="4">Homoserine transacetylase</fullName>
        <shortName evidence="4">HTA</shortName>
    </alternativeName>
</protein>
<feature type="binding site" evidence="4">
    <location>
        <position position="153"/>
    </location>
    <ligand>
        <name>substrate</name>
    </ligand>
</feature>
<keyword evidence="3 4" id="KW-0012">Acyltransferase</keyword>
<dbReference type="PANTHER" id="PTHR20919:SF0">
    <property type="entry name" value="HOMOSERINE O-SUCCINYLTRANSFERASE"/>
    <property type="match status" value="1"/>
</dbReference>
<comment type="pathway">
    <text evidence="4">Amino-acid biosynthesis; L-methionine biosynthesis via de novo pathway; O-acetyl-L-homoserine from L-homoserine: step 1/1.</text>
</comment>
<feature type="binding site" evidence="4">
    <location>
        <position position="180"/>
    </location>
    <ligand>
        <name>substrate</name>
    </ligand>
</feature>
<evidence type="ECO:0000256" key="3">
    <source>
        <dbReference type="ARBA" id="ARBA00023315"/>
    </source>
</evidence>
<dbReference type="SUPFAM" id="SSF52317">
    <property type="entry name" value="Class I glutamine amidotransferase-like"/>
    <property type="match status" value="1"/>
</dbReference>
<dbReference type="EMBL" id="CP014924">
    <property type="protein sequence ID" value="ANZ67300.1"/>
    <property type="molecule type" value="Genomic_DNA"/>
</dbReference>
<dbReference type="Proteomes" id="UP000093267">
    <property type="component" value="Chromosome"/>
</dbReference>
<dbReference type="PIRSF" id="PIRSF000450">
    <property type="entry name" value="H_ser_succinyltr"/>
    <property type="match status" value="1"/>
</dbReference>
<dbReference type="STRING" id="240427.AYR62_09170"/>
<keyword evidence="4" id="KW-0486">Methionine biosynthesis</keyword>